<dbReference type="Proteomes" id="UP001281147">
    <property type="component" value="Unassembled WGS sequence"/>
</dbReference>
<dbReference type="EMBL" id="JAUTXU010000077">
    <property type="protein sequence ID" value="KAK3711372.1"/>
    <property type="molecule type" value="Genomic_DNA"/>
</dbReference>
<protein>
    <submittedName>
        <fullName evidence="1">Uncharacterized protein</fullName>
    </submittedName>
</protein>
<reference evidence="1" key="1">
    <citation type="submission" date="2023-07" db="EMBL/GenBank/DDBJ databases">
        <title>Black Yeasts Isolated from many extreme environments.</title>
        <authorList>
            <person name="Coleine C."/>
            <person name="Stajich J.E."/>
            <person name="Selbmann L."/>
        </authorList>
    </citation>
    <scope>NUCLEOTIDE SEQUENCE</scope>
    <source>
        <strain evidence="1">CCFEE 5714</strain>
    </source>
</reference>
<name>A0ACC3N7U2_9PEZI</name>
<evidence type="ECO:0000313" key="2">
    <source>
        <dbReference type="Proteomes" id="UP001281147"/>
    </source>
</evidence>
<accession>A0ACC3N7U2</accession>
<keyword evidence="2" id="KW-1185">Reference proteome</keyword>
<proteinExistence type="predicted"/>
<evidence type="ECO:0000313" key="1">
    <source>
        <dbReference type="EMBL" id="KAK3711372.1"/>
    </source>
</evidence>
<gene>
    <name evidence="1" type="ORF">LTR37_009752</name>
</gene>
<sequence>MGSAPASNSKLFEPLQIGPYKLSSRLVMAPLTRFRADDKHVQLPFVKDYYTQRACVPGTLIITEATFISPRASGYPNVPGIYNQEQIDASKEIVESVHKAGGIIFLQLWALGRTANKELMEKEGNGDVISSSPVPENSDKPEPRALEDGEVWEFVQDYATAAKNAVEGAGFDGVEIHGANGYLVDQFTQNVCNQRTDQWGGSIENRSRFGLEVAKAVVNAVGADKTGIRLSPWSTFQGMKMQDPVPQFTHLLKGLKDLKLAYVHLVESRIAGNADVEATEKNDPFFEVLGDEIPILLAGGFQPDSAKQDVDENYKDKDLAIVFGRHFISNPDLVFRVKKGIEFTKYNRETFYKTGSKEGYIDYPFSQEWEKEQSRL</sequence>
<comment type="caution">
    <text evidence="1">The sequence shown here is derived from an EMBL/GenBank/DDBJ whole genome shotgun (WGS) entry which is preliminary data.</text>
</comment>
<organism evidence="1 2">
    <name type="scientific">Vermiconidia calcicola</name>
    <dbReference type="NCBI Taxonomy" id="1690605"/>
    <lineage>
        <taxon>Eukaryota</taxon>
        <taxon>Fungi</taxon>
        <taxon>Dikarya</taxon>
        <taxon>Ascomycota</taxon>
        <taxon>Pezizomycotina</taxon>
        <taxon>Dothideomycetes</taxon>
        <taxon>Dothideomycetidae</taxon>
        <taxon>Mycosphaerellales</taxon>
        <taxon>Extremaceae</taxon>
        <taxon>Vermiconidia</taxon>
    </lineage>
</organism>